<dbReference type="EMBL" id="CP136920">
    <property type="protein sequence ID" value="WOO39381.1"/>
    <property type="molecule type" value="Genomic_DNA"/>
</dbReference>
<keyword evidence="2" id="KW-1185">Reference proteome</keyword>
<dbReference type="SUPFAM" id="SSF63829">
    <property type="entry name" value="Calcium-dependent phosphotriesterase"/>
    <property type="match status" value="1"/>
</dbReference>
<gene>
    <name evidence="1" type="ORF">RZN69_12220</name>
</gene>
<dbReference type="InterPro" id="IPR050952">
    <property type="entry name" value="TRIM-NHL_E3_ligases"/>
</dbReference>
<dbReference type="KEGG" id="puo:RZN69_12220"/>
<dbReference type="PANTHER" id="PTHR24104">
    <property type="entry name" value="E3 UBIQUITIN-PROTEIN LIGASE NHLRC1-RELATED"/>
    <property type="match status" value="1"/>
</dbReference>
<proteinExistence type="predicted"/>
<evidence type="ECO:0008006" key="3">
    <source>
        <dbReference type="Google" id="ProtNLM"/>
    </source>
</evidence>
<dbReference type="InterPro" id="IPR011042">
    <property type="entry name" value="6-blade_b-propeller_TolB-like"/>
</dbReference>
<dbReference type="RefSeq" id="WP_317831253.1">
    <property type="nucleotide sequence ID" value="NZ_CP136920.1"/>
</dbReference>
<sequence>MAFYLRLFIYLLPVSLLGHNYHAEEAWLESPASLDQIGNTHGEVAVAANGEIYLSVQGGELKGIQVYSPDGQYLRNVPGAPNDIHGFVIRQEDDDEFIYYVQLQKGTLVKMNLSGEQVWETPHTQIPEKYLLKHKETGQPRPRFTMVDVAPDGRIFVVDGYGTDNIHVFDAKGEYLDTYVMKAAPFSCNNLHKIHIDTRYADPRILGCDRRNDRLIHLTLDGEWIGEYATGLRRPSAAAFRGDVVVIAEINGRISILDKAGKITQKLGTNDNPKTYGHNKTRPAEWKTDVVHSPHGIAFDQDGDIIVSEYNQFGRVLCFKALN</sequence>
<evidence type="ECO:0000313" key="1">
    <source>
        <dbReference type="EMBL" id="WOO39381.1"/>
    </source>
</evidence>
<dbReference type="GO" id="GO:0008270">
    <property type="term" value="F:zinc ion binding"/>
    <property type="evidence" value="ECO:0007669"/>
    <property type="project" value="UniProtKB-KW"/>
</dbReference>
<dbReference type="PANTHER" id="PTHR24104:SF25">
    <property type="entry name" value="PROTEIN LIN-41"/>
    <property type="match status" value="1"/>
</dbReference>
<dbReference type="Gene3D" id="2.120.10.30">
    <property type="entry name" value="TolB, C-terminal domain"/>
    <property type="match status" value="1"/>
</dbReference>
<evidence type="ECO:0000313" key="2">
    <source>
        <dbReference type="Proteomes" id="UP001304300"/>
    </source>
</evidence>
<accession>A0AAQ3L5R4</accession>
<organism evidence="1 2">
    <name type="scientific">Rubellicoccus peritrichatus</name>
    <dbReference type="NCBI Taxonomy" id="3080537"/>
    <lineage>
        <taxon>Bacteria</taxon>
        <taxon>Pseudomonadati</taxon>
        <taxon>Verrucomicrobiota</taxon>
        <taxon>Opitutia</taxon>
        <taxon>Puniceicoccales</taxon>
        <taxon>Cerasicoccaceae</taxon>
        <taxon>Rubellicoccus</taxon>
    </lineage>
</organism>
<reference evidence="1 2" key="1">
    <citation type="submission" date="2023-10" db="EMBL/GenBank/DDBJ databases">
        <title>Rubellicoccus peritrichatus gen. nov., sp. nov., isolated from an algae of coral reef tank.</title>
        <authorList>
            <person name="Luo J."/>
        </authorList>
    </citation>
    <scope>NUCLEOTIDE SEQUENCE [LARGE SCALE GENOMIC DNA]</scope>
    <source>
        <strain evidence="1 2">CR14</strain>
    </source>
</reference>
<dbReference type="AlphaFoldDB" id="A0AAQ3L5R4"/>
<dbReference type="Proteomes" id="UP001304300">
    <property type="component" value="Chromosome"/>
</dbReference>
<name>A0AAQ3L5R4_9BACT</name>
<protein>
    <recommendedName>
        <fullName evidence="3">6-bladed beta-propeller</fullName>
    </recommendedName>
</protein>